<gene>
    <name evidence="1" type="ORF">Scep_014222</name>
</gene>
<name>A0AAP0J0T5_9MAGN</name>
<organism evidence="1 2">
    <name type="scientific">Stephania cephalantha</name>
    <dbReference type="NCBI Taxonomy" id="152367"/>
    <lineage>
        <taxon>Eukaryota</taxon>
        <taxon>Viridiplantae</taxon>
        <taxon>Streptophyta</taxon>
        <taxon>Embryophyta</taxon>
        <taxon>Tracheophyta</taxon>
        <taxon>Spermatophyta</taxon>
        <taxon>Magnoliopsida</taxon>
        <taxon>Ranunculales</taxon>
        <taxon>Menispermaceae</taxon>
        <taxon>Menispermoideae</taxon>
        <taxon>Cissampelideae</taxon>
        <taxon>Stephania</taxon>
    </lineage>
</organism>
<comment type="caution">
    <text evidence="1">The sequence shown here is derived from an EMBL/GenBank/DDBJ whole genome shotgun (WGS) entry which is preliminary data.</text>
</comment>
<dbReference type="AlphaFoldDB" id="A0AAP0J0T5"/>
<reference evidence="1 2" key="1">
    <citation type="submission" date="2024-01" db="EMBL/GenBank/DDBJ databases">
        <title>Genome assemblies of Stephania.</title>
        <authorList>
            <person name="Yang L."/>
        </authorList>
    </citation>
    <scope>NUCLEOTIDE SEQUENCE [LARGE SCALE GENOMIC DNA]</scope>
    <source>
        <strain evidence="1">JXDWG</strain>
        <tissue evidence="1">Leaf</tissue>
    </source>
</reference>
<accession>A0AAP0J0T5</accession>
<evidence type="ECO:0000313" key="1">
    <source>
        <dbReference type="EMBL" id="KAK9125376.1"/>
    </source>
</evidence>
<dbReference type="Proteomes" id="UP001419268">
    <property type="component" value="Unassembled WGS sequence"/>
</dbReference>
<keyword evidence="2" id="KW-1185">Reference proteome</keyword>
<dbReference type="EMBL" id="JBBNAG010000006">
    <property type="protein sequence ID" value="KAK9125376.1"/>
    <property type="molecule type" value="Genomic_DNA"/>
</dbReference>
<proteinExistence type="predicted"/>
<sequence length="130" mass="15527">MIAANERTLQHYHSMYERRHDSHLRDLRRSVDIPSSRLPFLTWTYNPTDSDEDNEDTGKYMKAEERYVRLRDQLLVLGELIDRKWGFDRSNRKFNELADELELHGSSKQQNMQMAFSNALHPFNDSLRVL</sequence>
<evidence type="ECO:0000313" key="2">
    <source>
        <dbReference type="Proteomes" id="UP001419268"/>
    </source>
</evidence>
<protein>
    <submittedName>
        <fullName evidence="1">Uncharacterized protein</fullName>
    </submittedName>
</protein>